<dbReference type="Proteomes" id="UP000028002">
    <property type="component" value="Unassembled WGS sequence"/>
</dbReference>
<dbReference type="GO" id="GO:0060567">
    <property type="term" value="P:negative regulation of termination of DNA-templated transcription"/>
    <property type="evidence" value="ECO:0007669"/>
    <property type="project" value="InterPro"/>
</dbReference>
<dbReference type="InterPro" id="IPR010534">
    <property type="entry name" value="Phage_933W_GpQ"/>
</dbReference>
<evidence type="ECO:0000256" key="3">
    <source>
        <dbReference type="ARBA" id="ARBA00023125"/>
    </source>
</evidence>
<dbReference type="GO" id="GO:0003677">
    <property type="term" value="F:DNA binding"/>
    <property type="evidence" value="ECO:0007669"/>
    <property type="project" value="UniProtKB-KW"/>
</dbReference>
<organism evidence="5 6">
    <name type="scientific">Photorhabdus temperata subsp. temperata Meg1</name>
    <dbReference type="NCBI Taxonomy" id="1393735"/>
    <lineage>
        <taxon>Bacteria</taxon>
        <taxon>Pseudomonadati</taxon>
        <taxon>Pseudomonadota</taxon>
        <taxon>Gammaproteobacteria</taxon>
        <taxon>Enterobacterales</taxon>
        <taxon>Morganellaceae</taxon>
        <taxon>Photorhabdus</taxon>
    </lineage>
</organism>
<keyword evidence="3" id="KW-0238">DNA-binding</keyword>
<evidence type="ECO:0000256" key="4">
    <source>
        <dbReference type="ARBA" id="ARBA00023163"/>
    </source>
</evidence>
<protein>
    <submittedName>
        <fullName evidence="5">Phage antitermination protein Q</fullName>
    </submittedName>
</protein>
<proteinExistence type="inferred from homology"/>
<accession>A0A081RVY3</accession>
<dbReference type="EMBL" id="JGVH01000040">
    <property type="protein sequence ID" value="KER02836.1"/>
    <property type="molecule type" value="Genomic_DNA"/>
</dbReference>
<comment type="caution">
    <text evidence="5">The sequence shown here is derived from an EMBL/GenBank/DDBJ whole genome shotgun (WGS) entry which is preliminary data.</text>
</comment>
<keyword evidence="2" id="KW-0805">Transcription regulation</keyword>
<dbReference type="AlphaFoldDB" id="A0A081RVY3"/>
<dbReference type="Gene3D" id="1.10.10.60">
    <property type="entry name" value="Homeodomain-like"/>
    <property type="match status" value="1"/>
</dbReference>
<dbReference type="Pfam" id="PF06530">
    <property type="entry name" value="Phage_antitermQ"/>
    <property type="match status" value="1"/>
</dbReference>
<comment type="similarity">
    <text evidence="1">Belongs to the phage antitermination Q type 1 family.</text>
</comment>
<evidence type="ECO:0000313" key="6">
    <source>
        <dbReference type="Proteomes" id="UP000028002"/>
    </source>
</evidence>
<dbReference type="RefSeq" id="WP_036839559.1">
    <property type="nucleotide sequence ID" value="NZ_CAWLUD010000040.1"/>
</dbReference>
<evidence type="ECO:0000313" key="5">
    <source>
        <dbReference type="EMBL" id="KER02836.1"/>
    </source>
</evidence>
<sequence>MRRNIQQVLERWGGWAADDSSGVDFSPIAAGFKGLVPFNRSQRLSCCDADGLVIDICVSRLHAVKKPDELKMVKMYYISGLPKREIARRTKTSEREVRRRMQVAEGFVEGCLVMLDIELEMDHEVATADNLK</sequence>
<keyword evidence="4" id="KW-0804">Transcription</keyword>
<reference evidence="5 6" key="1">
    <citation type="submission" date="2014-03" db="EMBL/GenBank/DDBJ databases">
        <title>Draft Genome of Photorhabdus temperata Meg1.</title>
        <authorList>
            <person name="Hurst S.G.IV."/>
            <person name="Morris K."/>
            <person name="Thomas K."/>
            <person name="Tisa L.S."/>
        </authorList>
    </citation>
    <scope>NUCLEOTIDE SEQUENCE [LARGE SCALE GENOMIC DNA]</scope>
    <source>
        <strain evidence="5 6">Meg1</strain>
    </source>
</reference>
<evidence type="ECO:0000256" key="1">
    <source>
        <dbReference type="ARBA" id="ARBA00010234"/>
    </source>
</evidence>
<name>A0A081RVY3_PHOTE</name>
<gene>
    <name evidence="5" type="ORF">MEG1DRAFT_02565</name>
</gene>
<evidence type="ECO:0000256" key="2">
    <source>
        <dbReference type="ARBA" id="ARBA00023015"/>
    </source>
</evidence>